<dbReference type="InterPro" id="IPR037523">
    <property type="entry name" value="VOC_core"/>
</dbReference>
<sequence length="314" mass="35945">MRMGLKRRGILRVGYVAIGLPNLKEARRFYRDTMGLLETVVEEKRVYYRCWHEPFHHSLLIEQSPEPRLIEIGLEVRDGQDLDDFRKRLQAEGLAIEEDDAIMKGLGRSFAFRIPGGQKVRLFDAMAEVGYVTGYESPDWNVPKELRGTPAPLFLGHIAITVPRPPETIGFLKDILGFQISEWIRSDESGEPISALMFRTSYGQDIAVFPGKEGGLHHIAFVKTDEVEILNDSTYLVEEGVKIDLYGFTLQPYGKTYSLYFFDPFGVRLELFSGGRFSELHPGFRPVVWSEKELKKALSYYDEFFNEQFLASAL</sequence>
<evidence type="ECO:0000313" key="2">
    <source>
        <dbReference type="EMBL" id="PTQ51362.1"/>
    </source>
</evidence>
<proteinExistence type="predicted"/>
<gene>
    <name evidence="2" type="ORF">HSCHL_1355</name>
</gene>
<dbReference type="InterPro" id="IPR050383">
    <property type="entry name" value="GlyoxalaseI/FosfomycinResist"/>
</dbReference>
<dbReference type="PANTHER" id="PTHR21366">
    <property type="entry name" value="GLYOXALASE FAMILY PROTEIN"/>
    <property type="match status" value="1"/>
</dbReference>
<feature type="domain" description="VOC" evidence="1">
    <location>
        <begin position="154"/>
        <end position="274"/>
    </location>
</feature>
<evidence type="ECO:0000259" key="1">
    <source>
        <dbReference type="PROSITE" id="PS51819"/>
    </source>
</evidence>
<dbReference type="InterPro" id="IPR004360">
    <property type="entry name" value="Glyas_Fos-R_dOase_dom"/>
</dbReference>
<accession>A0A2T5G590</accession>
<dbReference type="Pfam" id="PF00903">
    <property type="entry name" value="Glyoxalase"/>
    <property type="match status" value="2"/>
</dbReference>
<protein>
    <submittedName>
        <fullName evidence="2">Catechol 2,3-dioxygenase</fullName>
    </submittedName>
</protein>
<dbReference type="EMBL" id="PEBV01000046">
    <property type="protein sequence ID" value="PTQ51362.1"/>
    <property type="molecule type" value="Genomic_DNA"/>
</dbReference>
<dbReference type="GO" id="GO:0051213">
    <property type="term" value="F:dioxygenase activity"/>
    <property type="evidence" value="ECO:0007669"/>
    <property type="project" value="UniProtKB-KW"/>
</dbReference>
<comment type="caution">
    <text evidence="2">The sequence shown here is derived from an EMBL/GenBank/DDBJ whole genome shotgun (WGS) entry which is preliminary data.</text>
</comment>
<name>A0A2T5G590_HYDSH</name>
<keyword evidence="2" id="KW-0560">Oxidoreductase</keyword>
<dbReference type="Gene3D" id="3.10.180.10">
    <property type="entry name" value="2,3-Dihydroxybiphenyl 1,2-Dioxygenase, domain 1"/>
    <property type="match status" value="2"/>
</dbReference>
<dbReference type="SUPFAM" id="SSF54593">
    <property type="entry name" value="Glyoxalase/Bleomycin resistance protein/Dihydroxybiphenyl dioxygenase"/>
    <property type="match status" value="1"/>
</dbReference>
<dbReference type="Proteomes" id="UP000244180">
    <property type="component" value="Unassembled WGS sequence"/>
</dbReference>
<feature type="domain" description="VOC" evidence="1">
    <location>
        <begin position="12"/>
        <end position="125"/>
    </location>
</feature>
<evidence type="ECO:0000313" key="3">
    <source>
        <dbReference type="Proteomes" id="UP000244180"/>
    </source>
</evidence>
<reference evidence="2 3" key="1">
    <citation type="submission" date="2017-08" db="EMBL/GenBank/DDBJ databases">
        <title>Burning lignite coal seam in the remote Altai Mountains harbors a hydrogen-driven thermophilic microbial community.</title>
        <authorList>
            <person name="Kadnikov V.V."/>
            <person name="Mardanov A.V."/>
            <person name="Ivasenko D."/>
            <person name="Beletsky A.V."/>
            <person name="Karnachuk O.V."/>
            <person name="Ravin N.V."/>
        </authorList>
    </citation>
    <scope>NUCLEOTIDE SEQUENCE [LARGE SCALE GENOMIC DNA]</scope>
    <source>
        <strain evidence="2">AL33</strain>
    </source>
</reference>
<keyword evidence="2" id="KW-0223">Dioxygenase</keyword>
<organism evidence="2 3">
    <name type="scientific">Hydrogenibacillus schlegelii</name>
    <name type="common">Bacillus schlegelii</name>
    <dbReference type="NCBI Taxonomy" id="1484"/>
    <lineage>
        <taxon>Bacteria</taxon>
        <taxon>Bacillati</taxon>
        <taxon>Bacillota</taxon>
        <taxon>Bacilli</taxon>
        <taxon>Bacillales</taxon>
        <taxon>Bacillales Family X. Incertae Sedis</taxon>
        <taxon>Hydrogenibacillus</taxon>
    </lineage>
</organism>
<dbReference type="AlphaFoldDB" id="A0A2T5G590"/>
<dbReference type="PROSITE" id="PS51819">
    <property type="entry name" value="VOC"/>
    <property type="match status" value="2"/>
</dbReference>
<dbReference type="InterPro" id="IPR029068">
    <property type="entry name" value="Glyas_Bleomycin-R_OHBP_Dase"/>
</dbReference>